<dbReference type="Proteomes" id="UP001195937">
    <property type="component" value="Unassembled WGS sequence"/>
</dbReference>
<feature type="transmembrane region" description="Helical" evidence="2">
    <location>
        <begin position="66"/>
        <end position="86"/>
    </location>
</feature>
<evidence type="ECO:0000256" key="1">
    <source>
        <dbReference type="SAM" id="MobiDB-lite"/>
    </source>
</evidence>
<name>A0AAW4NHL6_BIFLN</name>
<keyword evidence="2" id="KW-0812">Transmembrane</keyword>
<dbReference type="EMBL" id="JAHOFX010000003">
    <property type="protein sequence ID" value="MBV3438160.1"/>
    <property type="molecule type" value="Genomic_DNA"/>
</dbReference>
<dbReference type="RefSeq" id="WP_217301454.1">
    <property type="nucleotide sequence ID" value="NZ_JAHOFX010000003.1"/>
</dbReference>
<reference evidence="3" key="1">
    <citation type="submission" date="2021-06" db="EMBL/GenBank/DDBJ databases">
        <title>Collection of gut derived symbiotic bacterial strains cultured from healthy donors.</title>
        <authorList>
            <person name="Lin H."/>
            <person name="Littmann E."/>
            <person name="Pamer E.G."/>
        </authorList>
    </citation>
    <scope>NUCLEOTIDE SEQUENCE</scope>
    <source>
        <strain evidence="3">MSK.19.9</strain>
    </source>
</reference>
<feature type="region of interest" description="Disordered" evidence="1">
    <location>
        <begin position="1"/>
        <end position="26"/>
    </location>
</feature>
<evidence type="ECO:0000256" key="2">
    <source>
        <dbReference type="SAM" id="Phobius"/>
    </source>
</evidence>
<sequence>MDDRTKTMRPVRAGGGTRRRRRMRRADPDMRVLRRCRTLMLAITPMWWIMWGVFLASAPMPATMRAGIGLIVLTAGLLAPAPIIRYTRETGKRRGRPASKEWNPT</sequence>
<proteinExistence type="predicted"/>
<accession>A0AAW4NHL6</accession>
<keyword evidence="2" id="KW-1133">Transmembrane helix</keyword>
<feature type="transmembrane region" description="Helical" evidence="2">
    <location>
        <begin position="39"/>
        <end position="60"/>
    </location>
</feature>
<organism evidence="3 4">
    <name type="scientific">Bifidobacterium longum</name>
    <dbReference type="NCBI Taxonomy" id="216816"/>
    <lineage>
        <taxon>Bacteria</taxon>
        <taxon>Bacillati</taxon>
        <taxon>Actinomycetota</taxon>
        <taxon>Actinomycetes</taxon>
        <taxon>Bifidobacteriales</taxon>
        <taxon>Bifidobacteriaceae</taxon>
        <taxon>Bifidobacterium</taxon>
    </lineage>
</organism>
<evidence type="ECO:0000313" key="3">
    <source>
        <dbReference type="EMBL" id="MBV3438160.1"/>
    </source>
</evidence>
<comment type="caution">
    <text evidence="3">The sequence shown here is derived from an EMBL/GenBank/DDBJ whole genome shotgun (WGS) entry which is preliminary data.</text>
</comment>
<keyword evidence="2" id="KW-0472">Membrane</keyword>
<dbReference type="AlphaFoldDB" id="A0AAW4NHL6"/>
<gene>
    <name evidence="3" type="ORF">KSW34_03780</name>
</gene>
<evidence type="ECO:0000313" key="4">
    <source>
        <dbReference type="Proteomes" id="UP001195937"/>
    </source>
</evidence>
<protein>
    <submittedName>
        <fullName evidence="3">Uncharacterized protein</fullName>
    </submittedName>
</protein>